<protein>
    <recommendedName>
        <fullName evidence="1">Serine/threonine specific protein phosphatases domain-containing protein</fullName>
    </recommendedName>
</protein>
<feature type="domain" description="Serine/threonine specific protein phosphatases" evidence="1">
    <location>
        <begin position="128"/>
        <end position="133"/>
    </location>
</feature>
<dbReference type="SUPFAM" id="SSF56300">
    <property type="entry name" value="Metallo-dependent phosphatases"/>
    <property type="match status" value="1"/>
</dbReference>
<keyword evidence="3" id="KW-1185">Reference proteome</keyword>
<name>A0ABY6HQX8_9ARCH</name>
<dbReference type="PRINTS" id="PR00114">
    <property type="entry name" value="STPHPHTASE"/>
</dbReference>
<dbReference type="InterPro" id="IPR050341">
    <property type="entry name" value="PP1_catalytic_subunit"/>
</dbReference>
<sequence length="332" mass="39140">MRSFERKVPKLIKEIILNREGYQNLPQIAPLWSAQLEEIQHLFEKIQAHIPNIVYLEQISKHFSDVLIIGDIHGDIMSLLKIIEPFLQEQVESLVFLGDYVDRGRYNFQCLLLIIALSIAWPDRVIILRGNHEDIDINQLFGFYQELEAFFPITHEFSKVIASINEIYNNMSLIAITPNHSICMHAGIPKNITNLHLLNYFPKPHYNFSQNFSNLSKTDKDKVWEAFVQLRWNDPTEVYKFPTARSYHGYFYYNRSEIIRFLKENRQQRIIKSHESLRGGFESLFDSMLLHIFSTEPYDYKIEKAFVIHESPSSQITLRDLNFNQVKILNSQ</sequence>
<dbReference type="PROSITE" id="PS00125">
    <property type="entry name" value="SER_THR_PHOSPHATASE"/>
    <property type="match status" value="1"/>
</dbReference>
<proteinExistence type="predicted"/>
<dbReference type="EMBL" id="CP104013">
    <property type="protein sequence ID" value="UYP45913.1"/>
    <property type="molecule type" value="Genomic_DNA"/>
</dbReference>
<dbReference type="InterPro" id="IPR006186">
    <property type="entry name" value="Ser/Thr-sp_prot-phosphatase"/>
</dbReference>
<dbReference type="Pfam" id="PF00149">
    <property type="entry name" value="Metallophos"/>
    <property type="match status" value="1"/>
</dbReference>
<reference evidence="2" key="1">
    <citation type="submission" date="2022-09" db="EMBL/GenBank/DDBJ databases">
        <title>Actin cytoskeleton and complex cell architecture in an #Asgard archaeon.</title>
        <authorList>
            <person name="Ponce Toledo R.I."/>
            <person name="Schleper C."/>
            <person name="Rodrigues Oliveira T."/>
            <person name="Wollweber F."/>
            <person name="Xu J."/>
            <person name="Rittmann S."/>
            <person name="Klingl A."/>
            <person name="Pilhofer M."/>
        </authorList>
    </citation>
    <scope>NUCLEOTIDE SEQUENCE</scope>
    <source>
        <strain evidence="2">B-35</strain>
    </source>
</reference>
<dbReference type="Gene3D" id="3.60.21.10">
    <property type="match status" value="1"/>
</dbReference>
<dbReference type="InterPro" id="IPR004843">
    <property type="entry name" value="Calcineurin-like_PHP"/>
</dbReference>
<evidence type="ECO:0000313" key="2">
    <source>
        <dbReference type="EMBL" id="UYP45913.1"/>
    </source>
</evidence>
<gene>
    <name evidence="2" type="ORF">NEF87_002198</name>
</gene>
<dbReference type="CDD" id="cd00144">
    <property type="entry name" value="MPP_PPP_family"/>
    <property type="match status" value="1"/>
</dbReference>
<organism evidence="2 3">
    <name type="scientific">Candidatus Lokiarchaeum ossiferum</name>
    <dbReference type="NCBI Taxonomy" id="2951803"/>
    <lineage>
        <taxon>Archaea</taxon>
        <taxon>Promethearchaeati</taxon>
        <taxon>Promethearchaeota</taxon>
        <taxon>Promethearchaeia</taxon>
        <taxon>Promethearchaeales</taxon>
        <taxon>Promethearchaeaceae</taxon>
        <taxon>Candidatus Lokiarchaeum</taxon>
    </lineage>
</organism>
<dbReference type="Proteomes" id="UP001208689">
    <property type="component" value="Chromosome"/>
</dbReference>
<evidence type="ECO:0000259" key="1">
    <source>
        <dbReference type="PROSITE" id="PS00125"/>
    </source>
</evidence>
<evidence type="ECO:0000313" key="3">
    <source>
        <dbReference type="Proteomes" id="UP001208689"/>
    </source>
</evidence>
<dbReference type="SMART" id="SM00156">
    <property type="entry name" value="PP2Ac"/>
    <property type="match status" value="1"/>
</dbReference>
<dbReference type="PANTHER" id="PTHR11668:SF496">
    <property type="entry name" value="SERINE_THREONINE-PROTEIN PHOSPHATASE"/>
    <property type="match status" value="1"/>
</dbReference>
<dbReference type="PANTHER" id="PTHR11668">
    <property type="entry name" value="SERINE/THREONINE PROTEIN PHOSPHATASE"/>
    <property type="match status" value="1"/>
</dbReference>
<dbReference type="InterPro" id="IPR029052">
    <property type="entry name" value="Metallo-depent_PP-like"/>
</dbReference>
<accession>A0ABY6HQX8</accession>